<keyword evidence="4" id="KW-0653">Protein transport</keyword>
<sequence length="217" mass="24382">MAQRNGKLLYSLVARGTVVLAEQNNTTGNAPTIAIRILEKLGSEDTRVTYAQERHMFHVMVAGGLTFLCMADEGAGRRVPFAFLEDVKASFLSSYGDSYQQAVAYEYNGAFSTVLAQRMTYFNSDPGADVIDRVRGEISQVKDIMVENIERVLDRGEKLDLLVDKTDLLQGEAFAFRREATRARRVMWWKNVRMWFIMGGIVAAVIFLIVLLTVGIR</sequence>
<dbReference type="PROSITE" id="PS50892">
    <property type="entry name" value="V_SNARE"/>
    <property type="match status" value="1"/>
</dbReference>
<dbReference type="Proteomes" id="UP000256970">
    <property type="component" value="Unassembled WGS sequence"/>
</dbReference>
<keyword evidence="2" id="KW-0813">Transport</keyword>
<evidence type="ECO:0000313" key="14">
    <source>
        <dbReference type="EMBL" id="SZX78154.1"/>
    </source>
</evidence>
<dbReference type="InterPro" id="IPR001388">
    <property type="entry name" value="Synaptobrevin-like"/>
</dbReference>
<keyword evidence="5 10" id="KW-1133">Transmembrane helix</keyword>
<evidence type="ECO:0000256" key="8">
    <source>
        <dbReference type="ARBA" id="ARBA00046280"/>
    </source>
</evidence>
<accession>A0A383WLZ6</accession>
<dbReference type="PRINTS" id="PR00219">
    <property type="entry name" value="SYNAPTOBREVN"/>
</dbReference>
<proteinExistence type="inferred from homology"/>
<feature type="domain" description="V-SNARE coiled-coil homology" evidence="12">
    <location>
        <begin position="130"/>
        <end position="190"/>
    </location>
</feature>
<evidence type="ECO:0000256" key="4">
    <source>
        <dbReference type="ARBA" id="ARBA00022927"/>
    </source>
</evidence>
<evidence type="ECO:0000256" key="2">
    <source>
        <dbReference type="ARBA" id="ARBA00022448"/>
    </source>
</evidence>
<dbReference type="GO" id="GO:0015031">
    <property type="term" value="P:protein transport"/>
    <property type="evidence" value="ECO:0007669"/>
    <property type="project" value="UniProtKB-KW"/>
</dbReference>
<keyword evidence="3 10" id="KW-0812">Transmembrane</keyword>
<feature type="domain" description="Longin" evidence="11">
    <location>
        <begin position="12"/>
        <end position="115"/>
    </location>
</feature>
<dbReference type="PROSITE" id="PS50859">
    <property type="entry name" value="LONGIN"/>
    <property type="match status" value="1"/>
</dbReference>
<dbReference type="FunFam" id="3.30.450.50:FF:000015">
    <property type="entry name" value="Synaptobrevin 2 isoform 1"/>
    <property type="match status" value="1"/>
</dbReference>
<comment type="similarity">
    <text evidence="1">Belongs to the synaptobrevin family.</text>
</comment>
<evidence type="ECO:0000313" key="15">
    <source>
        <dbReference type="Proteomes" id="UP000256970"/>
    </source>
</evidence>
<keyword evidence="9" id="KW-0175">Coiled coil</keyword>
<dbReference type="Gene3D" id="1.20.5.110">
    <property type="match status" value="1"/>
</dbReference>
<feature type="transmembrane region" description="Helical" evidence="10">
    <location>
        <begin position="194"/>
        <end position="216"/>
    </location>
</feature>
<dbReference type="CDD" id="cd15843">
    <property type="entry name" value="R-SNARE"/>
    <property type="match status" value="1"/>
</dbReference>
<dbReference type="Gene3D" id="3.30.450.50">
    <property type="entry name" value="Longin domain"/>
    <property type="match status" value="1"/>
</dbReference>
<evidence type="ECO:0000313" key="13">
    <source>
        <dbReference type="EMBL" id="SZX71254.1"/>
    </source>
</evidence>
<evidence type="ECO:0000256" key="7">
    <source>
        <dbReference type="ARBA" id="ARBA00037493"/>
    </source>
</evidence>
<evidence type="ECO:0008006" key="16">
    <source>
        <dbReference type="Google" id="ProtNLM"/>
    </source>
</evidence>
<evidence type="ECO:0000256" key="1">
    <source>
        <dbReference type="ARBA" id="ARBA00008025"/>
    </source>
</evidence>
<dbReference type="InterPro" id="IPR010908">
    <property type="entry name" value="Longin_dom"/>
</dbReference>
<evidence type="ECO:0000259" key="11">
    <source>
        <dbReference type="PROSITE" id="PS50859"/>
    </source>
</evidence>
<keyword evidence="6 10" id="KW-0472">Membrane</keyword>
<dbReference type="GO" id="GO:0005737">
    <property type="term" value="C:cytoplasm"/>
    <property type="evidence" value="ECO:0007669"/>
    <property type="project" value="UniProtKB-ARBA"/>
</dbReference>
<dbReference type="CDD" id="cd14824">
    <property type="entry name" value="Longin"/>
    <property type="match status" value="1"/>
</dbReference>
<evidence type="ECO:0000256" key="5">
    <source>
        <dbReference type="ARBA" id="ARBA00022989"/>
    </source>
</evidence>
<evidence type="ECO:0000256" key="3">
    <source>
        <dbReference type="ARBA" id="ARBA00022692"/>
    </source>
</evidence>
<dbReference type="SMART" id="SM01270">
    <property type="entry name" value="Longin"/>
    <property type="match status" value="1"/>
</dbReference>
<evidence type="ECO:0000256" key="10">
    <source>
        <dbReference type="SAM" id="Phobius"/>
    </source>
</evidence>
<comment type="function">
    <text evidence="7">Involved in the targeting and/or fusion of transport vesicles to their target membrane.</text>
</comment>
<dbReference type="GO" id="GO:0016020">
    <property type="term" value="C:membrane"/>
    <property type="evidence" value="ECO:0007669"/>
    <property type="project" value="InterPro"/>
</dbReference>
<dbReference type="PANTHER" id="PTHR21136">
    <property type="entry name" value="SNARE PROTEINS"/>
    <property type="match status" value="1"/>
</dbReference>
<evidence type="ECO:0000256" key="9">
    <source>
        <dbReference type="PROSITE-ProRule" id="PRU00290"/>
    </source>
</evidence>
<comment type="subcellular location">
    <subcellularLocation>
        <location evidence="8">Endomembrane system</location>
        <topology evidence="8">Single-pass type IV membrane protein</topology>
    </subcellularLocation>
</comment>
<dbReference type="Pfam" id="PF00957">
    <property type="entry name" value="Synaptobrevin"/>
    <property type="match status" value="1"/>
</dbReference>
<dbReference type="EMBL" id="FNXT01001040">
    <property type="protein sequence ID" value="SZX71254.1"/>
    <property type="molecule type" value="Genomic_DNA"/>
</dbReference>
<dbReference type="GO" id="GO:0012505">
    <property type="term" value="C:endomembrane system"/>
    <property type="evidence" value="ECO:0007669"/>
    <property type="project" value="UniProtKB-SubCell"/>
</dbReference>
<dbReference type="InterPro" id="IPR042855">
    <property type="entry name" value="V_SNARE_CC"/>
</dbReference>
<organism evidence="14 15">
    <name type="scientific">Tetradesmus obliquus</name>
    <name type="common">Green alga</name>
    <name type="synonym">Acutodesmus obliquus</name>
    <dbReference type="NCBI Taxonomy" id="3088"/>
    <lineage>
        <taxon>Eukaryota</taxon>
        <taxon>Viridiplantae</taxon>
        <taxon>Chlorophyta</taxon>
        <taxon>core chlorophytes</taxon>
        <taxon>Chlorophyceae</taxon>
        <taxon>CS clade</taxon>
        <taxon>Sphaeropleales</taxon>
        <taxon>Scenedesmaceae</taxon>
        <taxon>Tetradesmus</taxon>
    </lineage>
</organism>
<dbReference type="SUPFAM" id="SSF64356">
    <property type="entry name" value="SNARE-like"/>
    <property type="match status" value="1"/>
</dbReference>
<dbReference type="SUPFAM" id="SSF58038">
    <property type="entry name" value="SNARE fusion complex"/>
    <property type="match status" value="1"/>
</dbReference>
<evidence type="ECO:0000256" key="6">
    <source>
        <dbReference type="ARBA" id="ARBA00023136"/>
    </source>
</evidence>
<protein>
    <recommendedName>
        <fullName evidence="16">V-SNARE coiled-coil homology domain-containing protein</fullName>
    </recommendedName>
</protein>
<dbReference type="STRING" id="3088.A0A383WLZ6"/>
<dbReference type="AlphaFoldDB" id="A0A383WLZ6"/>
<name>A0A383WLZ6_TETOB</name>
<dbReference type="PROSITE" id="PS00417">
    <property type="entry name" value="SYNAPTOBREVIN"/>
    <property type="match status" value="1"/>
</dbReference>
<gene>
    <name evidence="13" type="ORF">BQ4739_LOCUS11389</name>
    <name evidence="14" type="ORF">BQ4739_LOCUS18470</name>
</gene>
<keyword evidence="15" id="KW-1185">Reference proteome</keyword>
<dbReference type="EMBL" id="FNXT01001306">
    <property type="protein sequence ID" value="SZX78154.1"/>
    <property type="molecule type" value="Genomic_DNA"/>
</dbReference>
<dbReference type="Pfam" id="PF13774">
    <property type="entry name" value="Longin"/>
    <property type="match status" value="1"/>
</dbReference>
<dbReference type="FunFam" id="1.20.5.110:FF:000004">
    <property type="entry name" value="Vesicle-associated membrane protein 7"/>
    <property type="match status" value="1"/>
</dbReference>
<dbReference type="PANTHER" id="PTHR21136:SF214">
    <property type="entry name" value="VESICLE-ASSOCIATED MEMBRANE PROTEIN 714"/>
    <property type="match status" value="1"/>
</dbReference>
<dbReference type="InterPro" id="IPR011012">
    <property type="entry name" value="Longin-like_dom_sf"/>
</dbReference>
<evidence type="ECO:0000259" key="12">
    <source>
        <dbReference type="PROSITE" id="PS50892"/>
    </source>
</evidence>
<dbReference type="InterPro" id="IPR051097">
    <property type="entry name" value="Synaptobrevin-like_transport"/>
</dbReference>
<reference evidence="14 15" key="1">
    <citation type="submission" date="2016-10" db="EMBL/GenBank/DDBJ databases">
        <authorList>
            <person name="Cai Z."/>
        </authorList>
    </citation>
    <scope>NUCLEOTIDE SEQUENCE [LARGE SCALE GENOMIC DNA]</scope>
</reference>
<dbReference type="GO" id="GO:0016192">
    <property type="term" value="P:vesicle-mediated transport"/>
    <property type="evidence" value="ECO:0007669"/>
    <property type="project" value="InterPro"/>
</dbReference>